<gene>
    <name evidence="1" type="ORF">GCM10009823_27620</name>
</gene>
<evidence type="ECO:0000313" key="2">
    <source>
        <dbReference type="Proteomes" id="UP001500984"/>
    </source>
</evidence>
<organism evidence="1 2">
    <name type="scientific">Brevibacterium salitolerans</name>
    <dbReference type="NCBI Taxonomy" id="1403566"/>
    <lineage>
        <taxon>Bacteria</taxon>
        <taxon>Bacillati</taxon>
        <taxon>Actinomycetota</taxon>
        <taxon>Actinomycetes</taxon>
        <taxon>Micrococcales</taxon>
        <taxon>Brevibacteriaceae</taxon>
        <taxon>Brevibacterium</taxon>
    </lineage>
</organism>
<name>A0ABN2X4I7_9MICO</name>
<evidence type="ECO:0000313" key="1">
    <source>
        <dbReference type="EMBL" id="GAA2103572.1"/>
    </source>
</evidence>
<proteinExistence type="predicted"/>
<comment type="caution">
    <text evidence="1">The sequence shown here is derived from an EMBL/GenBank/DDBJ whole genome shotgun (WGS) entry which is preliminary data.</text>
</comment>
<dbReference type="EMBL" id="BAAAPZ010000017">
    <property type="protein sequence ID" value="GAA2103572.1"/>
    <property type="molecule type" value="Genomic_DNA"/>
</dbReference>
<reference evidence="1 2" key="1">
    <citation type="journal article" date="2019" name="Int. J. Syst. Evol. Microbiol.">
        <title>The Global Catalogue of Microorganisms (GCM) 10K type strain sequencing project: providing services to taxonomists for standard genome sequencing and annotation.</title>
        <authorList>
            <consortium name="The Broad Institute Genomics Platform"/>
            <consortium name="The Broad Institute Genome Sequencing Center for Infectious Disease"/>
            <person name="Wu L."/>
            <person name="Ma J."/>
        </authorList>
    </citation>
    <scope>NUCLEOTIDE SEQUENCE [LARGE SCALE GENOMIC DNA]</scope>
    <source>
        <strain evidence="1 2">JCM 15900</strain>
    </source>
</reference>
<sequence>MLAVTVWNGMPVTSPERTCADLARLGTLADGVVAADWFLSAEYCPDGDEAVRAMRREVYWAGLEELSHRPGAGRARAALAVATGLAESPAESLALYCLHLWGVTEVRQQVSLVDDEGLVGRVDFLLRTRRGAPVVAEVDGALKYRTAVAGVPGGDRSNPLFREKQREDRIRRLGFGVVRLTWRDLMQPERAGMLLREAGVL</sequence>
<dbReference type="Proteomes" id="UP001500984">
    <property type="component" value="Unassembled WGS sequence"/>
</dbReference>
<accession>A0ABN2X4I7</accession>
<evidence type="ECO:0008006" key="3">
    <source>
        <dbReference type="Google" id="ProtNLM"/>
    </source>
</evidence>
<keyword evidence="2" id="KW-1185">Reference proteome</keyword>
<protein>
    <recommendedName>
        <fullName evidence="3">DUF559 domain-containing protein</fullName>
    </recommendedName>
</protein>